<name>A0A1H0JYD7_9HYPH</name>
<dbReference type="InterPro" id="IPR031165">
    <property type="entry name" value="GNAT_YJDJ"/>
</dbReference>
<evidence type="ECO:0000313" key="2">
    <source>
        <dbReference type="EMBL" id="SDO48610.1"/>
    </source>
</evidence>
<dbReference type="PANTHER" id="PTHR31435">
    <property type="entry name" value="PROTEIN NATD1"/>
    <property type="match status" value="1"/>
</dbReference>
<gene>
    <name evidence="2" type="ORF">SAMN05192530_1074</name>
</gene>
<proteinExistence type="predicted"/>
<dbReference type="RefSeq" id="WP_090674880.1">
    <property type="nucleotide sequence ID" value="NZ_FNIT01000007.1"/>
</dbReference>
<accession>A0A1H0JYD7</accession>
<evidence type="ECO:0000313" key="3">
    <source>
        <dbReference type="Proteomes" id="UP000198793"/>
    </source>
</evidence>
<protein>
    <recommendedName>
        <fullName evidence="1">N-acetyltransferase domain-containing protein</fullName>
    </recommendedName>
</protein>
<dbReference type="InterPro" id="IPR016181">
    <property type="entry name" value="Acyl_CoA_acyltransferase"/>
</dbReference>
<reference evidence="2" key="1">
    <citation type="submission" date="2016-10" db="EMBL/GenBank/DDBJ databases">
        <authorList>
            <person name="de Groot N.N."/>
        </authorList>
    </citation>
    <scope>NUCLEOTIDE SEQUENCE [LARGE SCALE GENOMIC DNA]</scope>
    <source>
        <strain evidence="2">L7-484</strain>
    </source>
</reference>
<dbReference type="EMBL" id="FNIT01000007">
    <property type="protein sequence ID" value="SDO48610.1"/>
    <property type="molecule type" value="Genomic_DNA"/>
</dbReference>
<organism evidence="2 3">
    <name type="scientific">Aureimonas jatrophae</name>
    <dbReference type="NCBI Taxonomy" id="1166073"/>
    <lineage>
        <taxon>Bacteria</taxon>
        <taxon>Pseudomonadati</taxon>
        <taxon>Pseudomonadota</taxon>
        <taxon>Alphaproteobacteria</taxon>
        <taxon>Hyphomicrobiales</taxon>
        <taxon>Aurantimonadaceae</taxon>
        <taxon>Aureimonas</taxon>
    </lineage>
</organism>
<dbReference type="Pfam" id="PF14542">
    <property type="entry name" value="Acetyltransf_CG"/>
    <property type="match status" value="1"/>
</dbReference>
<dbReference type="Proteomes" id="UP000198793">
    <property type="component" value="Unassembled WGS sequence"/>
</dbReference>
<dbReference type="OrthoDB" id="9800945at2"/>
<sequence>MDIQHETRGAGGAFVMGEGADRAELTYGPSARADTVVFDHTFVPRHLRGRGIAEALLERAVAHARERTLRVVPACSYVARVFDRSPERYADVDARAA</sequence>
<dbReference type="STRING" id="1166073.SAMN05192530_1074"/>
<dbReference type="SUPFAM" id="SSF55729">
    <property type="entry name" value="Acyl-CoA N-acyltransferases (Nat)"/>
    <property type="match status" value="1"/>
</dbReference>
<keyword evidence="3" id="KW-1185">Reference proteome</keyword>
<feature type="domain" description="N-acetyltransferase" evidence="1">
    <location>
        <begin position="5"/>
        <end position="94"/>
    </location>
</feature>
<dbReference type="AlphaFoldDB" id="A0A1H0JYD7"/>
<dbReference type="PANTHER" id="PTHR31435:SF9">
    <property type="entry name" value="PROTEIN NATD1"/>
    <property type="match status" value="1"/>
</dbReference>
<dbReference type="InterPro" id="IPR045057">
    <property type="entry name" value="Gcn5-rel_NAT"/>
</dbReference>
<dbReference type="Gene3D" id="3.40.630.30">
    <property type="match status" value="1"/>
</dbReference>
<dbReference type="PROSITE" id="PS51729">
    <property type="entry name" value="GNAT_YJDJ"/>
    <property type="match status" value="1"/>
</dbReference>
<evidence type="ECO:0000259" key="1">
    <source>
        <dbReference type="PROSITE" id="PS51729"/>
    </source>
</evidence>